<feature type="transmembrane region" description="Helical" evidence="2">
    <location>
        <begin position="73"/>
        <end position="95"/>
    </location>
</feature>
<protein>
    <recommendedName>
        <fullName evidence="5">Transmembrane protein</fullName>
    </recommendedName>
</protein>
<proteinExistence type="predicted"/>
<dbReference type="Proteomes" id="UP000017819">
    <property type="component" value="Unassembled WGS sequence"/>
</dbReference>
<accession>V4TAI3</accession>
<keyword evidence="2" id="KW-1133">Transmembrane helix</keyword>
<comment type="caution">
    <text evidence="3">The sequence shown here is derived from an EMBL/GenBank/DDBJ whole genome shotgun (WGS) entry which is preliminary data.</text>
</comment>
<dbReference type="EMBL" id="AWXZ01000039">
    <property type="protein sequence ID" value="ESR23438.1"/>
    <property type="molecule type" value="Genomic_DNA"/>
</dbReference>
<evidence type="ECO:0000256" key="1">
    <source>
        <dbReference type="SAM" id="MobiDB-lite"/>
    </source>
</evidence>
<evidence type="ECO:0000256" key="2">
    <source>
        <dbReference type="SAM" id="Phobius"/>
    </source>
</evidence>
<feature type="region of interest" description="Disordered" evidence="1">
    <location>
        <begin position="99"/>
        <end position="125"/>
    </location>
</feature>
<name>V4TAI3_9HYPH</name>
<dbReference type="RefSeq" id="WP_023433624.1">
    <property type="nucleotide sequence ID" value="NZ_AWXZ01000039.1"/>
</dbReference>
<dbReference type="AlphaFoldDB" id="V4TAI3"/>
<evidence type="ECO:0008006" key="5">
    <source>
        <dbReference type="Google" id="ProtNLM"/>
    </source>
</evidence>
<dbReference type="OrthoDB" id="9914613at2"/>
<feature type="compositionally biased region" description="Basic and acidic residues" evidence="1">
    <location>
        <begin position="116"/>
        <end position="125"/>
    </location>
</feature>
<evidence type="ECO:0000313" key="4">
    <source>
        <dbReference type="Proteomes" id="UP000017819"/>
    </source>
</evidence>
<organism evidence="3 4">
    <name type="scientific">Lutibaculum baratangense AMV1</name>
    <dbReference type="NCBI Taxonomy" id="631454"/>
    <lineage>
        <taxon>Bacteria</taxon>
        <taxon>Pseudomonadati</taxon>
        <taxon>Pseudomonadota</taxon>
        <taxon>Alphaproteobacteria</taxon>
        <taxon>Hyphomicrobiales</taxon>
        <taxon>Tepidamorphaceae</taxon>
        <taxon>Lutibaculum</taxon>
    </lineage>
</organism>
<sequence length="125" mass="13951">MFATWLWIAFVALWGIALIAFIPHVRRNRHPESRPVGAYLSFVTVFSVAAYLIFGAILAIATGVWPGMPLGNWLAAIIVLLIVFVPSFLLATAMIRRRPPKAPPLDDAPPHVVPTGREKRRNEER</sequence>
<dbReference type="STRING" id="631454.N177_3506"/>
<feature type="transmembrane region" description="Helical" evidence="2">
    <location>
        <begin position="37"/>
        <end position="61"/>
    </location>
</feature>
<reference evidence="3 4" key="1">
    <citation type="journal article" date="2014" name="Genome Announc.">
        <title>Draft Genome Sequence of Lutibaculum baratangense Strain AMV1T, Isolated from a Mud Volcano in Andamans, India.</title>
        <authorList>
            <person name="Singh A."/>
            <person name="Sreenivas A."/>
            <person name="Sathyanarayana Reddy G."/>
            <person name="Pinnaka A.K."/>
            <person name="Shivaji S."/>
        </authorList>
    </citation>
    <scope>NUCLEOTIDE SEQUENCE [LARGE SCALE GENOMIC DNA]</scope>
    <source>
        <strain evidence="3 4">AMV1</strain>
    </source>
</reference>
<keyword evidence="2" id="KW-0812">Transmembrane</keyword>
<gene>
    <name evidence="3" type="ORF">N177_3506</name>
</gene>
<feature type="transmembrane region" description="Helical" evidence="2">
    <location>
        <begin position="6"/>
        <end position="25"/>
    </location>
</feature>
<keyword evidence="4" id="KW-1185">Reference proteome</keyword>
<keyword evidence="2" id="KW-0472">Membrane</keyword>
<evidence type="ECO:0000313" key="3">
    <source>
        <dbReference type="EMBL" id="ESR23438.1"/>
    </source>
</evidence>